<evidence type="ECO:0000313" key="3">
    <source>
        <dbReference type="Proteomes" id="UP001228690"/>
    </source>
</evidence>
<protein>
    <submittedName>
        <fullName evidence="2">UMP kinase</fullName>
    </submittedName>
</protein>
<sequence length="260" mass="28406">MAKEEAQTEWLVIDLGGSVIAPSGETGLVPDHVYTVKILAFLHKWLLAKPQRHLGLIIGGGAPSRRYLDAARKGREDLTAAGLQASVWSVDDLDVLGIAATHFNGEYVRLLCASLCDEEGTSLVRQPLLRSYDDLAPVEELGRIVVGGGWKPGFSTDYDAVLLAEHCACERIYCLSNIAQICDSDPKTNPEARACEKLSWAEYEQIAGSKWVPGTSLPFDPVATAYAAKIGMELVFADGRDLENFERILNEEKFLGTVVR</sequence>
<keyword evidence="2" id="KW-0418">Kinase</keyword>
<dbReference type="EMBL" id="CP123443">
    <property type="protein sequence ID" value="WGK69316.1"/>
    <property type="molecule type" value="Genomic_DNA"/>
</dbReference>
<feature type="domain" description="Aspartate/glutamate/uridylate kinase" evidence="1">
    <location>
        <begin position="10"/>
        <end position="236"/>
    </location>
</feature>
<keyword evidence="3" id="KW-1185">Reference proteome</keyword>
<evidence type="ECO:0000313" key="2">
    <source>
        <dbReference type="EMBL" id="WGK69316.1"/>
    </source>
</evidence>
<accession>A0ABY8MH91</accession>
<proteinExistence type="predicted"/>
<dbReference type="Proteomes" id="UP001228690">
    <property type="component" value="Chromosome"/>
</dbReference>
<keyword evidence="2" id="KW-0808">Transferase</keyword>
<dbReference type="Pfam" id="PF00696">
    <property type="entry name" value="AA_kinase"/>
    <property type="match status" value="1"/>
</dbReference>
<dbReference type="SUPFAM" id="SSF53633">
    <property type="entry name" value="Carbamate kinase-like"/>
    <property type="match status" value="1"/>
</dbReference>
<name>A0ABY8MH91_9SPIO</name>
<dbReference type="Gene3D" id="3.40.1160.10">
    <property type="entry name" value="Acetylglutamate kinase-like"/>
    <property type="match status" value="1"/>
</dbReference>
<dbReference type="InterPro" id="IPR001048">
    <property type="entry name" value="Asp/Glu/Uridylate_kinase"/>
</dbReference>
<dbReference type="InterPro" id="IPR036393">
    <property type="entry name" value="AceGlu_kinase-like_sf"/>
</dbReference>
<dbReference type="GO" id="GO:0016301">
    <property type="term" value="F:kinase activity"/>
    <property type="evidence" value="ECO:0007669"/>
    <property type="project" value="UniProtKB-KW"/>
</dbReference>
<dbReference type="RefSeq" id="WP_326927499.1">
    <property type="nucleotide sequence ID" value="NZ_CP123443.1"/>
</dbReference>
<organism evidence="2 3">
    <name type="scientific">Candidatus Haliotispira prima</name>
    <dbReference type="NCBI Taxonomy" id="3034016"/>
    <lineage>
        <taxon>Bacteria</taxon>
        <taxon>Pseudomonadati</taxon>
        <taxon>Spirochaetota</taxon>
        <taxon>Spirochaetia</taxon>
        <taxon>Spirochaetales</taxon>
        <taxon>Spirochaetaceae</taxon>
        <taxon>Candidatus Haliotispira</taxon>
    </lineage>
</organism>
<reference evidence="2 3" key="1">
    <citation type="submission" date="2023-04" db="EMBL/GenBank/DDBJ databases">
        <title>Spirochaete genome identified in red abalone sample constitutes a novel genus.</title>
        <authorList>
            <person name="Sharma S.P."/>
            <person name="Purcell C.M."/>
            <person name="Hyde J.R."/>
            <person name="Severin A.J."/>
        </authorList>
    </citation>
    <scope>NUCLEOTIDE SEQUENCE [LARGE SCALE GENOMIC DNA]</scope>
    <source>
        <strain evidence="2 3">SP-2023</strain>
    </source>
</reference>
<gene>
    <name evidence="2" type="ORF">P0082_00225</name>
</gene>
<evidence type="ECO:0000259" key="1">
    <source>
        <dbReference type="Pfam" id="PF00696"/>
    </source>
</evidence>